<dbReference type="SUPFAM" id="SSF53474">
    <property type="entry name" value="alpha/beta-Hydrolases"/>
    <property type="match status" value="1"/>
</dbReference>
<keyword evidence="3" id="KW-1185">Reference proteome</keyword>
<feature type="domain" description="AB hydrolase-1" evidence="1">
    <location>
        <begin position="27"/>
        <end position="129"/>
    </location>
</feature>
<dbReference type="PRINTS" id="PR00111">
    <property type="entry name" value="ABHYDROLASE"/>
</dbReference>
<sequence>MIKPKSSGYVPVSGGEVYYQTYGHGRPILLIHGGFGMIETFDHMIKQLSEHHTVIGVDLQGHGRTAPFDRPMSHGSLADDVVAVIAHIGYERANLLGYSMGGEVALQVALRYPKVVERLVIVSAPFSWGGWHDTTQAALRTIGASSIEPMRGTPLYDMYVKVADNPEENWPKLHLALGGMAAGSAGYDHGEALKRGLPAPTLLVSGDWDSVMPSHMVEYFSRLVGGLRDAGWDSSGMNQHRLAILPGQTHYSIQSSAALSQAVQEFTTSVPELEREVLRRS</sequence>
<dbReference type="Proteomes" id="UP000268844">
    <property type="component" value="Unassembled WGS sequence"/>
</dbReference>
<protein>
    <submittedName>
        <fullName evidence="2">Haloacetate dehalogenase H-1</fullName>
        <ecNumber evidence="2">3.8.1.3</ecNumber>
    </submittedName>
</protein>
<dbReference type="PANTHER" id="PTHR43433">
    <property type="entry name" value="HYDROLASE, ALPHA/BETA FOLD FAMILY PROTEIN"/>
    <property type="match status" value="1"/>
</dbReference>
<dbReference type="Gene3D" id="3.40.50.1820">
    <property type="entry name" value="alpha/beta hydrolase"/>
    <property type="match status" value="1"/>
</dbReference>
<organism evidence="2 3">
    <name type="scientific">Devosia equisanguinis</name>
    <dbReference type="NCBI Taxonomy" id="2490941"/>
    <lineage>
        <taxon>Bacteria</taxon>
        <taxon>Pseudomonadati</taxon>
        <taxon>Pseudomonadota</taxon>
        <taxon>Alphaproteobacteria</taxon>
        <taxon>Hyphomicrobiales</taxon>
        <taxon>Devosiaceae</taxon>
        <taxon>Devosia</taxon>
    </lineage>
</organism>
<evidence type="ECO:0000259" key="1">
    <source>
        <dbReference type="Pfam" id="PF00561"/>
    </source>
</evidence>
<dbReference type="AlphaFoldDB" id="A0A447I651"/>
<gene>
    <name evidence="2" type="primary">dehH1</name>
    <name evidence="2" type="ORF">DEVEQU_00077</name>
</gene>
<dbReference type="PANTHER" id="PTHR43433:SF5">
    <property type="entry name" value="AB HYDROLASE-1 DOMAIN-CONTAINING PROTEIN"/>
    <property type="match status" value="1"/>
</dbReference>
<name>A0A447I651_9HYPH</name>
<keyword evidence="2" id="KW-0378">Hydrolase</keyword>
<dbReference type="EC" id="3.8.1.3" evidence="2"/>
<reference evidence="2 3" key="1">
    <citation type="submission" date="2018-12" db="EMBL/GenBank/DDBJ databases">
        <authorList>
            <person name="Criscuolo A."/>
        </authorList>
    </citation>
    <scope>NUCLEOTIDE SEQUENCE [LARGE SCALE GENOMIC DNA]</scope>
    <source>
        <strain evidence="2">ACIP1116281</strain>
    </source>
</reference>
<dbReference type="OrthoDB" id="9780765at2"/>
<dbReference type="InterPro" id="IPR000073">
    <property type="entry name" value="AB_hydrolase_1"/>
</dbReference>
<dbReference type="EMBL" id="UZWD01000004">
    <property type="protein sequence ID" value="VDS02958.1"/>
    <property type="molecule type" value="Genomic_DNA"/>
</dbReference>
<accession>A0A447I651</accession>
<dbReference type="InterPro" id="IPR029058">
    <property type="entry name" value="AB_hydrolase_fold"/>
</dbReference>
<dbReference type="GO" id="GO:0018785">
    <property type="term" value="F:haloacetate dehalogenase activity"/>
    <property type="evidence" value="ECO:0007669"/>
    <property type="project" value="UniProtKB-EC"/>
</dbReference>
<dbReference type="Pfam" id="PF00561">
    <property type="entry name" value="Abhydrolase_1"/>
    <property type="match status" value="1"/>
</dbReference>
<evidence type="ECO:0000313" key="3">
    <source>
        <dbReference type="Proteomes" id="UP000268844"/>
    </source>
</evidence>
<proteinExistence type="predicted"/>
<evidence type="ECO:0000313" key="2">
    <source>
        <dbReference type="EMBL" id="VDS02958.1"/>
    </source>
</evidence>
<dbReference type="RefSeq" id="WP_126148583.1">
    <property type="nucleotide sequence ID" value="NZ_JBHTMH010000007.1"/>
</dbReference>
<dbReference type="InterPro" id="IPR050471">
    <property type="entry name" value="AB_hydrolase"/>
</dbReference>